<evidence type="ECO:0000256" key="9">
    <source>
        <dbReference type="SAM" id="MobiDB-lite"/>
    </source>
</evidence>
<dbReference type="GeneID" id="9620586"/>
<dbReference type="GO" id="GO:0004674">
    <property type="term" value="F:protein serine/threonine kinase activity"/>
    <property type="evidence" value="ECO:0007669"/>
    <property type="project" value="UniProtKB-KW"/>
</dbReference>
<dbReference type="PROSITE" id="PS00108">
    <property type="entry name" value="PROTEIN_KINASE_ST"/>
    <property type="match status" value="1"/>
</dbReference>
<dbReference type="eggNOG" id="KOG0580">
    <property type="taxonomic scope" value="Eukaryota"/>
</dbReference>
<dbReference type="PANTHER" id="PTHR24350">
    <property type="entry name" value="SERINE/THREONINE-PROTEIN KINASE IAL-RELATED"/>
    <property type="match status" value="1"/>
</dbReference>
<name>D8TN31_VOLCA</name>
<keyword evidence="3 7" id="KW-0547">Nucleotide-binding</keyword>
<keyword evidence="1" id="KW-0723">Serine/threonine-protein kinase</keyword>
<evidence type="ECO:0000256" key="3">
    <source>
        <dbReference type="ARBA" id="ARBA00022741"/>
    </source>
</evidence>
<feature type="domain" description="Protein kinase" evidence="10">
    <location>
        <begin position="109"/>
        <end position="380"/>
    </location>
</feature>
<dbReference type="SMART" id="SM00220">
    <property type="entry name" value="S_TKc"/>
    <property type="match status" value="1"/>
</dbReference>
<proteinExistence type="predicted"/>
<keyword evidence="2" id="KW-0808">Transferase</keyword>
<dbReference type="Pfam" id="PF00069">
    <property type="entry name" value="Pkinase"/>
    <property type="match status" value="1"/>
</dbReference>
<dbReference type="STRING" id="3068.D8TN31"/>
<feature type="binding site" evidence="7">
    <location>
        <begin position="203"/>
        <end position="205"/>
    </location>
    <ligand>
        <name>ATP</name>
        <dbReference type="ChEBI" id="CHEBI:30616"/>
    </ligand>
</feature>
<evidence type="ECO:0000313" key="12">
    <source>
        <dbReference type="Proteomes" id="UP000001058"/>
    </source>
</evidence>
<evidence type="ECO:0000256" key="4">
    <source>
        <dbReference type="ARBA" id="ARBA00022777"/>
    </source>
</evidence>
<evidence type="ECO:0000256" key="2">
    <source>
        <dbReference type="ARBA" id="ARBA00022679"/>
    </source>
</evidence>
<evidence type="ECO:0000256" key="6">
    <source>
        <dbReference type="PIRSR" id="PIRSR630616-1"/>
    </source>
</evidence>
<dbReference type="InParanoid" id="D8TN31"/>
<evidence type="ECO:0000256" key="5">
    <source>
        <dbReference type="ARBA" id="ARBA00022840"/>
    </source>
</evidence>
<dbReference type="InterPro" id="IPR030616">
    <property type="entry name" value="Aur-like"/>
</dbReference>
<sequence length="390" mass="41817">MTAASPISCASSGLQMAPPGASARNINPLPLPPQPDTQSAPQRSLGVSCISEQLAQLKIHSHHHNYHQQQGQIPLESDRRDVAPALSLEASLSAPPNWHEELQRVCSLVSSAGVEAAGPAGHLVPPAKPAVAAAVAGPASPGATCKLTGLPVALKVYFLSRTPHNVLHQVAREIQIHLGLHHKNVLDLYGAFQDSKRLVLVTELAMRGDLFALKSAMDRPMSEEQLRYVVLVPLLDALSYLHGKGICHRDIKPENLLITADWGLRLADFGVSINLTEERAVTRAGTGEWAPEVDRCPLKTCPEDNKDDMLLAYTTAADVWSVGVLVYELLVGFPPILLGKGGLKFPASVSAGARDFIISALAHLPEERPTVRQLRCHPWMLAAGAATASH</sequence>
<feature type="binding site" evidence="7">
    <location>
        <position position="155"/>
    </location>
    <ligand>
        <name>ATP</name>
        <dbReference type="ChEBI" id="CHEBI:30616"/>
    </ligand>
</feature>
<dbReference type="AlphaFoldDB" id="D8TN31"/>
<feature type="binding site" evidence="7">
    <location>
        <position position="268"/>
    </location>
    <ligand>
        <name>ATP</name>
        <dbReference type="ChEBI" id="CHEBI:30616"/>
    </ligand>
</feature>
<feature type="cross-link" description="Glycyl lysine isopeptide (Lys-Gly) (interchain with G-Cter in SUMO2)" evidence="8">
    <location>
        <position position="252"/>
    </location>
</feature>
<keyword evidence="12" id="KW-1185">Reference proteome</keyword>
<evidence type="ECO:0000313" key="11">
    <source>
        <dbReference type="EMBL" id="EFJ51232.1"/>
    </source>
</evidence>
<evidence type="ECO:0000256" key="8">
    <source>
        <dbReference type="PIRSR" id="PIRSR630616-3"/>
    </source>
</evidence>
<dbReference type="KEGG" id="vcn:VOLCADRAFT_127407"/>
<dbReference type="EMBL" id="GL378328">
    <property type="protein sequence ID" value="EFJ51232.1"/>
    <property type="molecule type" value="Genomic_DNA"/>
</dbReference>
<evidence type="ECO:0000256" key="1">
    <source>
        <dbReference type="ARBA" id="ARBA00022527"/>
    </source>
</evidence>
<dbReference type="Gene3D" id="1.10.510.10">
    <property type="entry name" value="Transferase(Phosphotransferase) domain 1"/>
    <property type="match status" value="1"/>
</dbReference>
<feature type="active site" description="Proton acceptor" evidence="6">
    <location>
        <position position="250"/>
    </location>
</feature>
<dbReference type="InterPro" id="IPR008271">
    <property type="entry name" value="Ser/Thr_kinase_AS"/>
</dbReference>
<evidence type="ECO:0000256" key="7">
    <source>
        <dbReference type="PIRSR" id="PIRSR630616-2"/>
    </source>
</evidence>
<dbReference type="PROSITE" id="PS50011">
    <property type="entry name" value="PROTEIN_KINASE_DOM"/>
    <property type="match status" value="1"/>
</dbReference>
<reference evidence="11 12" key="1">
    <citation type="journal article" date="2010" name="Science">
        <title>Genomic analysis of organismal complexity in the multicellular green alga Volvox carteri.</title>
        <authorList>
            <person name="Prochnik S.E."/>
            <person name="Umen J."/>
            <person name="Nedelcu A.M."/>
            <person name="Hallmann A."/>
            <person name="Miller S.M."/>
            <person name="Nishii I."/>
            <person name="Ferris P."/>
            <person name="Kuo A."/>
            <person name="Mitros T."/>
            <person name="Fritz-Laylin L.K."/>
            <person name="Hellsten U."/>
            <person name="Chapman J."/>
            <person name="Simakov O."/>
            <person name="Rensing S.A."/>
            <person name="Terry A."/>
            <person name="Pangilinan J."/>
            <person name="Kapitonov V."/>
            <person name="Jurka J."/>
            <person name="Salamov A."/>
            <person name="Shapiro H."/>
            <person name="Schmutz J."/>
            <person name="Grimwood J."/>
            <person name="Lindquist E."/>
            <person name="Lucas S."/>
            <person name="Grigoriev I.V."/>
            <person name="Schmitt R."/>
            <person name="Kirk D."/>
            <person name="Rokhsar D.S."/>
        </authorList>
    </citation>
    <scope>NUCLEOTIDE SEQUENCE [LARGE SCALE GENOMIC DNA]</scope>
    <source>
        <strain evidence="12">f. Nagariensis / Eve</strain>
    </source>
</reference>
<feature type="region of interest" description="Disordered" evidence="9">
    <location>
        <begin position="1"/>
        <end position="45"/>
    </location>
</feature>
<dbReference type="RefSeq" id="XP_002947699.1">
    <property type="nucleotide sequence ID" value="XM_002947653.1"/>
</dbReference>
<keyword evidence="4" id="KW-0418">Kinase</keyword>
<dbReference type="SUPFAM" id="SSF56112">
    <property type="entry name" value="Protein kinase-like (PK-like)"/>
    <property type="match status" value="1"/>
</dbReference>
<dbReference type="InterPro" id="IPR000719">
    <property type="entry name" value="Prot_kinase_dom"/>
</dbReference>
<accession>D8TN31</accession>
<feature type="binding site" evidence="7">
    <location>
        <begin position="254"/>
        <end position="255"/>
    </location>
    <ligand>
        <name>ATP</name>
        <dbReference type="ChEBI" id="CHEBI:30616"/>
    </ligand>
</feature>
<organism evidence="12">
    <name type="scientific">Volvox carteri f. nagariensis</name>
    <dbReference type="NCBI Taxonomy" id="3068"/>
    <lineage>
        <taxon>Eukaryota</taxon>
        <taxon>Viridiplantae</taxon>
        <taxon>Chlorophyta</taxon>
        <taxon>core chlorophytes</taxon>
        <taxon>Chlorophyceae</taxon>
        <taxon>CS clade</taxon>
        <taxon>Chlamydomonadales</taxon>
        <taxon>Volvocaceae</taxon>
        <taxon>Volvox</taxon>
    </lineage>
</organism>
<dbReference type="OrthoDB" id="377346at2759"/>
<dbReference type="GO" id="GO:0005524">
    <property type="term" value="F:ATP binding"/>
    <property type="evidence" value="ECO:0007669"/>
    <property type="project" value="UniProtKB-KW"/>
</dbReference>
<protein>
    <recommendedName>
        <fullName evidence="10">Protein kinase domain-containing protein</fullName>
    </recommendedName>
</protein>
<evidence type="ECO:0000259" key="10">
    <source>
        <dbReference type="PROSITE" id="PS50011"/>
    </source>
</evidence>
<dbReference type="Proteomes" id="UP000001058">
    <property type="component" value="Unassembled WGS sequence"/>
</dbReference>
<dbReference type="InterPro" id="IPR011009">
    <property type="entry name" value="Kinase-like_dom_sf"/>
</dbReference>
<keyword evidence="5 7" id="KW-0067">ATP-binding</keyword>
<gene>
    <name evidence="11" type="ORF">VOLCADRAFT_127407</name>
</gene>